<evidence type="ECO:0000313" key="3">
    <source>
        <dbReference type="EMBL" id="KAE9145625.1"/>
    </source>
</evidence>
<comment type="caution">
    <text evidence="3">The sequence shown here is derived from an EMBL/GenBank/DDBJ whole genome shotgun (WGS) entry which is preliminary data.</text>
</comment>
<feature type="transmembrane region" description="Helical" evidence="2">
    <location>
        <begin position="783"/>
        <end position="802"/>
    </location>
</feature>
<dbReference type="AlphaFoldDB" id="A0A6A3U4L1"/>
<protein>
    <recommendedName>
        <fullName evidence="5">Transmembrane protein</fullName>
    </recommendedName>
</protein>
<feature type="compositionally biased region" description="Basic and acidic residues" evidence="1">
    <location>
        <begin position="92"/>
        <end position="106"/>
    </location>
</feature>
<feature type="compositionally biased region" description="Low complexity" evidence="1">
    <location>
        <begin position="166"/>
        <end position="178"/>
    </location>
</feature>
<feature type="region of interest" description="Disordered" evidence="1">
    <location>
        <begin position="33"/>
        <end position="65"/>
    </location>
</feature>
<feature type="region of interest" description="Disordered" evidence="1">
    <location>
        <begin position="645"/>
        <end position="715"/>
    </location>
</feature>
<feature type="compositionally biased region" description="Polar residues" evidence="1">
    <location>
        <begin position="114"/>
        <end position="136"/>
    </location>
</feature>
<feature type="transmembrane region" description="Helical" evidence="2">
    <location>
        <begin position="284"/>
        <end position="306"/>
    </location>
</feature>
<sequence length="864" mass="94701">MLFPCSSAVIGSRKSLRSVAVAPQVEATRSLPLRSGNVLPANASGGEKTSPTRSDPRRRANSVSPVIRGLDSLTTLDSLALLRQEGDSLRDAPTKIFDTSRTDSRNSPRRGSYGLQNAQQSRRSSGNRLVKSTSLKNFREFSLVTPKPPGTIEGSPEKTKSLGAVSSPQPSSMSASAQKHVPFSNSTPLVIERQPSHLTGTMAFFGHSFSPLYELWERLQVSHCGQYSVERALALDEYCQRVSIARVLTVCVLFPVGPLVVVVLTECMPLQPVEKGPLANCVFWIRHTLMGTLLVLCAMVQAKSWIPGIPLTLKQVSLVAVGSALVYSATCIAIADLWVFPIPFLVVAGAPLMFAIWAIASRLVLGPRPLDGVQDGGFLGRQFLLLTSVHASLLAIYPSYQAVFLTLDSWMQLAMIALLPGLNLALKTLQTTLGSHLEDNLPEVITFSVDVFSAIYSVLCMHSANSMKMVGLALGLNTSVMLLSLHGMNRRSRVARSCRAFQLMERQQRRRRSVLDAVFSADGSPALLTTLVNTTLRLLQAPDQLNLTELRTLRLLSGMPQKLRSDSVDLLSLLAARCVYNNSRRGTGTISVAEIKEKYSSAAMEGRCPSNSRLSIPSPRSKNAPRLRGVFLAVQTAKWLSLRVVDSGKTTSEPRPERDGNSSKSTDSDESESDGLSRQSLSISSSTVVPSAPATSGKLRSLNSSVDMNVQETRKRNSRAVKQTLQLLFTNEYLGLIAYTQCVIPLIYLLYMPALQALPNHVYYPTHYRYFGVKTEFNERMRIIAILAALQFVLLVALQVAVGKRFGISTIHQVAFVLESRFALSQCRLLMWLIFAVQSTLVHYGVDFSFRFSWLHKSGHDATG</sequence>
<feature type="transmembrane region" description="Helical" evidence="2">
    <location>
        <begin position="344"/>
        <end position="365"/>
    </location>
</feature>
<feature type="region of interest" description="Disordered" evidence="1">
    <location>
        <begin position="601"/>
        <end position="621"/>
    </location>
</feature>
<reference evidence="3 4" key="1">
    <citation type="submission" date="2018-08" db="EMBL/GenBank/DDBJ databases">
        <title>Genomic investigation of the strawberry pathogen Phytophthora fragariae indicates pathogenicity is determined by transcriptional variation in three key races.</title>
        <authorList>
            <person name="Adams T.M."/>
            <person name="Armitage A.D."/>
            <person name="Sobczyk M.K."/>
            <person name="Bates H.J."/>
            <person name="Dunwell J.M."/>
            <person name="Nellist C.F."/>
            <person name="Harrison R.J."/>
        </authorList>
    </citation>
    <scope>NUCLEOTIDE SEQUENCE [LARGE SCALE GENOMIC DNA]</scope>
    <source>
        <strain evidence="3 4">NOV-5</strain>
    </source>
</reference>
<evidence type="ECO:0008006" key="5">
    <source>
        <dbReference type="Google" id="ProtNLM"/>
    </source>
</evidence>
<feature type="region of interest" description="Disordered" evidence="1">
    <location>
        <begin position="92"/>
        <end position="179"/>
    </location>
</feature>
<feature type="transmembrane region" description="Helical" evidence="2">
    <location>
        <begin position="470"/>
        <end position="489"/>
    </location>
</feature>
<keyword evidence="2" id="KW-0472">Membrane</keyword>
<feature type="transmembrane region" description="Helical" evidence="2">
    <location>
        <begin position="318"/>
        <end position="338"/>
    </location>
</feature>
<keyword evidence="2" id="KW-0812">Transmembrane</keyword>
<gene>
    <name evidence="3" type="ORF">PF006_g9543</name>
</gene>
<feature type="compositionally biased region" description="Polar residues" evidence="1">
    <location>
        <begin position="609"/>
        <end position="621"/>
    </location>
</feature>
<accession>A0A6A3U4L1</accession>
<feature type="transmembrane region" description="Helical" evidence="2">
    <location>
        <begin position="829"/>
        <end position="846"/>
    </location>
</feature>
<feature type="transmembrane region" description="Helical" evidence="2">
    <location>
        <begin position="244"/>
        <end position="264"/>
    </location>
</feature>
<feature type="transmembrane region" description="Helical" evidence="2">
    <location>
        <begin position="377"/>
        <end position="397"/>
    </location>
</feature>
<keyword evidence="2" id="KW-1133">Transmembrane helix</keyword>
<evidence type="ECO:0000313" key="4">
    <source>
        <dbReference type="Proteomes" id="UP000440732"/>
    </source>
</evidence>
<organism evidence="3 4">
    <name type="scientific">Phytophthora fragariae</name>
    <dbReference type="NCBI Taxonomy" id="53985"/>
    <lineage>
        <taxon>Eukaryota</taxon>
        <taxon>Sar</taxon>
        <taxon>Stramenopiles</taxon>
        <taxon>Oomycota</taxon>
        <taxon>Peronosporomycetes</taxon>
        <taxon>Peronosporales</taxon>
        <taxon>Peronosporaceae</taxon>
        <taxon>Phytophthora</taxon>
    </lineage>
</organism>
<feature type="compositionally biased region" description="Low complexity" evidence="1">
    <location>
        <begin position="674"/>
        <end position="696"/>
    </location>
</feature>
<evidence type="ECO:0000256" key="1">
    <source>
        <dbReference type="SAM" id="MobiDB-lite"/>
    </source>
</evidence>
<feature type="transmembrane region" description="Helical" evidence="2">
    <location>
        <begin position="733"/>
        <end position="751"/>
    </location>
</feature>
<evidence type="ECO:0000256" key="2">
    <source>
        <dbReference type="SAM" id="Phobius"/>
    </source>
</evidence>
<feature type="compositionally biased region" description="Basic and acidic residues" evidence="1">
    <location>
        <begin position="652"/>
        <end position="661"/>
    </location>
</feature>
<name>A0A6A3U4L1_9STRA</name>
<proteinExistence type="predicted"/>
<feature type="compositionally biased region" description="Polar residues" evidence="1">
    <location>
        <begin position="701"/>
        <end position="711"/>
    </location>
</feature>
<dbReference type="EMBL" id="QXGA01000458">
    <property type="protein sequence ID" value="KAE9145625.1"/>
    <property type="molecule type" value="Genomic_DNA"/>
</dbReference>
<dbReference type="Proteomes" id="UP000440732">
    <property type="component" value="Unassembled WGS sequence"/>
</dbReference>